<dbReference type="AlphaFoldDB" id="D6WUX5"/>
<sequence length="77" mass="9242">MQKGFESKNERIIKEQEEQQQEESRKYKTQIKPNPILETTLAKNANKRFRFIISALRTEDFSKTRTFRVVSEERHGL</sequence>
<reference evidence="2 3" key="1">
    <citation type="journal article" date="2008" name="Nature">
        <title>The genome of the model beetle and pest Tribolium castaneum.</title>
        <authorList>
            <consortium name="Tribolium Genome Sequencing Consortium"/>
            <person name="Richards S."/>
            <person name="Gibbs R.A."/>
            <person name="Weinstock G.M."/>
            <person name="Brown S.J."/>
            <person name="Denell R."/>
            <person name="Beeman R.W."/>
            <person name="Gibbs R."/>
            <person name="Beeman R.W."/>
            <person name="Brown S.J."/>
            <person name="Bucher G."/>
            <person name="Friedrich M."/>
            <person name="Grimmelikhuijzen C.J."/>
            <person name="Klingler M."/>
            <person name="Lorenzen M."/>
            <person name="Richards S."/>
            <person name="Roth S."/>
            <person name="Schroder R."/>
            <person name="Tautz D."/>
            <person name="Zdobnov E.M."/>
            <person name="Muzny D."/>
            <person name="Gibbs R.A."/>
            <person name="Weinstock G.M."/>
            <person name="Attaway T."/>
            <person name="Bell S."/>
            <person name="Buhay C.J."/>
            <person name="Chandrabose M.N."/>
            <person name="Chavez D."/>
            <person name="Clerk-Blankenburg K.P."/>
            <person name="Cree A."/>
            <person name="Dao M."/>
            <person name="Davis C."/>
            <person name="Chacko J."/>
            <person name="Dinh H."/>
            <person name="Dugan-Rocha S."/>
            <person name="Fowler G."/>
            <person name="Garner T.T."/>
            <person name="Garnes J."/>
            <person name="Gnirke A."/>
            <person name="Hawes A."/>
            <person name="Hernandez J."/>
            <person name="Hines S."/>
            <person name="Holder M."/>
            <person name="Hume J."/>
            <person name="Jhangiani S.N."/>
            <person name="Joshi V."/>
            <person name="Khan Z.M."/>
            <person name="Jackson L."/>
            <person name="Kovar C."/>
            <person name="Kowis A."/>
            <person name="Lee S."/>
            <person name="Lewis L.R."/>
            <person name="Margolis J."/>
            <person name="Morgan M."/>
            <person name="Nazareth L.V."/>
            <person name="Nguyen N."/>
            <person name="Okwuonu G."/>
            <person name="Parker D."/>
            <person name="Richards S."/>
            <person name="Ruiz S.J."/>
            <person name="Santibanez J."/>
            <person name="Savard J."/>
            <person name="Scherer S.E."/>
            <person name="Schneider B."/>
            <person name="Sodergren E."/>
            <person name="Tautz D."/>
            <person name="Vattahil S."/>
            <person name="Villasana D."/>
            <person name="White C.S."/>
            <person name="Wright R."/>
            <person name="Park Y."/>
            <person name="Beeman R.W."/>
            <person name="Lord J."/>
            <person name="Oppert B."/>
            <person name="Lorenzen M."/>
            <person name="Brown S."/>
            <person name="Wang L."/>
            <person name="Savard J."/>
            <person name="Tautz D."/>
            <person name="Richards S."/>
            <person name="Weinstock G."/>
            <person name="Gibbs R.A."/>
            <person name="Liu Y."/>
            <person name="Worley K."/>
            <person name="Weinstock G."/>
            <person name="Elsik C.G."/>
            <person name="Reese J.T."/>
            <person name="Elhaik E."/>
            <person name="Landan G."/>
            <person name="Graur D."/>
            <person name="Arensburger P."/>
            <person name="Atkinson P."/>
            <person name="Beeman R.W."/>
            <person name="Beidler J."/>
            <person name="Brown S.J."/>
            <person name="Demuth J.P."/>
            <person name="Drury D.W."/>
            <person name="Du Y.Z."/>
            <person name="Fujiwara H."/>
            <person name="Lorenzen M."/>
            <person name="Maselli V."/>
            <person name="Osanai M."/>
            <person name="Park Y."/>
            <person name="Robertson H.M."/>
            <person name="Tu Z."/>
            <person name="Wang J.J."/>
            <person name="Wang S."/>
            <person name="Richards S."/>
            <person name="Song H."/>
            <person name="Zhang L."/>
            <person name="Sodergren E."/>
            <person name="Werner D."/>
            <person name="Stanke M."/>
            <person name="Morgenstern B."/>
            <person name="Solovyev V."/>
            <person name="Kosarev P."/>
            <person name="Brown G."/>
            <person name="Chen H.C."/>
            <person name="Ermolaeva O."/>
            <person name="Hlavina W."/>
            <person name="Kapustin Y."/>
            <person name="Kiryutin B."/>
            <person name="Kitts P."/>
            <person name="Maglott D."/>
            <person name="Pruitt K."/>
            <person name="Sapojnikov V."/>
            <person name="Souvorov A."/>
            <person name="Mackey A.J."/>
            <person name="Waterhouse R.M."/>
            <person name="Wyder S."/>
            <person name="Zdobnov E.M."/>
            <person name="Zdobnov E.M."/>
            <person name="Wyder S."/>
            <person name="Kriventseva E.V."/>
            <person name="Kadowaki T."/>
            <person name="Bork P."/>
            <person name="Aranda M."/>
            <person name="Bao R."/>
            <person name="Beermann A."/>
            <person name="Berns N."/>
            <person name="Bolognesi R."/>
            <person name="Bonneton F."/>
            <person name="Bopp D."/>
            <person name="Brown S.J."/>
            <person name="Bucher G."/>
            <person name="Butts T."/>
            <person name="Chaumot A."/>
            <person name="Denell R.E."/>
            <person name="Ferrier D.E."/>
            <person name="Friedrich M."/>
            <person name="Gordon C.M."/>
            <person name="Jindra M."/>
            <person name="Klingler M."/>
            <person name="Lan Q."/>
            <person name="Lattorff H.M."/>
            <person name="Laudet V."/>
            <person name="von Levetsow C."/>
            <person name="Liu Z."/>
            <person name="Lutz R."/>
            <person name="Lynch J.A."/>
            <person name="da Fonseca R.N."/>
            <person name="Posnien N."/>
            <person name="Reuter R."/>
            <person name="Roth S."/>
            <person name="Savard J."/>
            <person name="Schinko J.B."/>
            <person name="Schmitt C."/>
            <person name="Schoppmeier M."/>
            <person name="Schroder R."/>
            <person name="Shippy T.D."/>
            <person name="Simonnet F."/>
            <person name="Marques-Souza H."/>
            <person name="Tautz D."/>
            <person name="Tomoyasu Y."/>
            <person name="Trauner J."/>
            <person name="Van der Zee M."/>
            <person name="Vervoort M."/>
            <person name="Wittkopp N."/>
            <person name="Wimmer E.A."/>
            <person name="Yang X."/>
            <person name="Jones A.K."/>
            <person name="Sattelle D.B."/>
            <person name="Ebert P.R."/>
            <person name="Nelson D."/>
            <person name="Scott J.G."/>
            <person name="Beeman R.W."/>
            <person name="Muthukrishnan S."/>
            <person name="Kramer K.J."/>
            <person name="Arakane Y."/>
            <person name="Beeman R.W."/>
            <person name="Zhu Q."/>
            <person name="Hogenkamp D."/>
            <person name="Dixit R."/>
            <person name="Oppert B."/>
            <person name="Jiang H."/>
            <person name="Zou Z."/>
            <person name="Marshall J."/>
            <person name="Elpidina E."/>
            <person name="Vinokurov K."/>
            <person name="Oppert C."/>
            <person name="Zou Z."/>
            <person name="Evans J."/>
            <person name="Lu Z."/>
            <person name="Zhao P."/>
            <person name="Sumathipala N."/>
            <person name="Altincicek B."/>
            <person name="Vilcinskas A."/>
            <person name="Williams M."/>
            <person name="Hultmark D."/>
            <person name="Hetru C."/>
            <person name="Jiang H."/>
            <person name="Grimmelikhuijzen C.J."/>
            <person name="Hauser F."/>
            <person name="Cazzamali G."/>
            <person name="Williamson M."/>
            <person name="Park Y."/>
            <person name="Li B."/>
            <person name="Tanaka Y."/>
            <person name="Predel R."/>
            <person name="Neupert S."/>
            <person name="Schachtner J."/>
            <person name="Verleyen P."/>
            <person name="Raible F."/>
            <person name="Bork P."/>
            <person name="Friedrich M."/>
            <person name="Walden K.K."/>
            <person name="Robertson H.M."/>
            <person name="Angeli S."/>
            <person name="Foret S."/>
            <person name="Bucher G."/>
            <person name="Schuetz S."/>
            <person name="Maleszka R."/>
            <person name="Wimmer E.A."/>
            <person name="Beeman R.W."/>
            <person name="Lorenzen M."/>
            <person name="Tomoyasu Y."/>
            <person name="Miller S.C."/>
            <person name="Grossmann D."/>
            <person name="Bucher G."/>
        </authorList>
    </citation>
    <scope>NUCLEOTIDE SEQUENCE [LARGE SCALE GENOMIC DNA]</scope>
    <source>
        <strain evidence="2 3">Georgia GA2</strain>
    </source>
</reference>
<proteinExistence type="predicted"/>
<organism evidence="2 3">
    <name type="scientific">Tribolium castaneum</name>
    <name type="common">Red flour beetle</name>
    <dbReference type="NCBI Taxonomy" id="7070"/>
    <lineage>
        <taxon>Eukaryota</taxon>
        <taxon>Metazoa</taxon>
        <taxon>Ecdysozoa</taxon>
        <taxon>Arthropoda</taxon>
        <taxon>Hexapoda</taxon>
        <taxon>Insecta</taxon>
        <taxon>Pterygota</taxon>
        <taxon>Neoptera</taxon>
        <taxon>Endopterygota</taxon>
        <taxon>Coleoptera</taxon>
        <taxon>Polyphaga</taxon>
        <taxon>Cucujiformia</taxon>
        <taxon>Tenebrionidae</taxon>
        <taxon>Tenebrionidae incertae sedis</taxon>
        <taxon>Tribolium</taxon>
    </lineage>
</organism>
<gene>
    <name evidence="2" type="primary">GLEAN_06156</name>
    <name evidence="2" type="ORF">TcasGA2_TC006156</name>
</gene>
<evidence type="ECO:0000313" key="3">
    <source>
        <dbReference type="Proteomes" id="UP000007266"/>
    </source>
</evidence>
<feature type="region of interest" description="Disordered" evidence="1">
    <location>
        <begin position="1"/>
        <end position="31"/>
    </location>
</feature>
<reference evidence="2 3" key="2">
    <citation type="journal article" date="2010" name="Nucleic Acids Res.">
        <title>BeetleBase in 2010: revisions to provide comprehensive genomic information for Tribolium castaneum.</title>
        <authorList>
            <person name="Kim H.S."/>
            <person name="Murphy T."/>
            <person name="Xia J."/>
            <person name="Caragea D."/>
            <person name="Park Y."/>
            <person name="Beeman R.W."/>
            <person name="Lorenzen M.D."/>
            <person name="Butcher S."/>
            <person name="Manak J.R."/>
            <person name="Brown S.J."/>
        </authorList>
    </citation>
    <scope>GENOME REANNOTATION</scope>
    <source>
        <strain evidence="2 3">Georgia GA2</strain>
    </source>
</reference>
<evidence type="ECO:0000256" key="1">
    <source>
        <dbReference type="SAM" id="MobiDB-lite"/>
    </source>
</evidence>
<dbReference type="HOGENOM" id="CLU_2641345_0_0_1"/>
<protein>
    <submittedName>
        <fullName evidence="2">Uncharacterized protein</fullName>
    </submittedName>
</protein>
<dbReference type="EMBL" id="KQ971357">
    <property type="protein sequence ID" value="EFA08504.1"/>
    <property type="molecule type" value="Genomic_DNA"/>
</dbReference>
<dbReference type="Proteomes" id="UP000007266">
    <property type="component" value="Linkage group 8"/>
</dbReference>
<keyword evidence="3" id="KW-1185">Reference proteome</keyword>
<name>D6WUX5_TRICA</name>
<dbReference type="InParanoid" id="D6WUX5"/>
<feature type="compositionally biased region" description="Basic and acidic residues" evidence="1">
    <location>
        <begin position="1"/>
        <end position="26"/>
    </location>
</feature>
<evidence type="ECO:0000313" key="2">
    <source>
        <dbReference type="EMBL" id="EFA08504.1"/>
    </source>
</evidence>
<accession>D6WUX5</accession>